<feature type="region of interest" description="Disordered" evidence="1">
    <location>
        <begin position="1"/>
        <end position="44"/>
    </location>
</feature>
<organism evidence="2 3">
    <name type="scientific">Mycolicibacterium sediminis</name>
    <dbReference type="NCBI Taxonomy" id="1286180"/>
    <lineage>
        <taxon>Bacteria</taxon>
        <taxon>Bacillati</taxon>
        <taxon>Actinomycetota</taxon>
        <taxon>Actinomycetes</taxon>
        <taxon>Mycobacteriales</taxon>
        <taxon>Mycobacteriaceae</taxon>
        <taxon>Mycolicibacterium</taxon>
    </lineage>
</organism>
<evidence type="ECO:0000313" key="3">
    <source>
        <dbReference type="Proteomes" id="UP000467193"/>
    </source>
</evidence>
<proteinExistence type="predicted"/>
<dbReference type="RefSeq" id="WP_264002243.1">
    <property type="nucleotide sequence ID" value="NZ_AP022588.1"/>
</dbReference>
<accession>A0A7I7QQD8</accession>
<dbReference type="AlphaFoldDB" id="A0A7I7QQD8"/>
<name>A0A7I7QQD8_9MYCO</name>
<dbReference type="EMBL" id="AP022588">
    <property type="protein sequence ID" value="BBY28177.1"/>
    <property type="molecule type" value="Genomic_DNA"/>
</dbReference>
<evidence type="ECO:0000313" key="2">
    <source>
        <dbReference type="EMBL" id="BBY28177.1"/>
    </source>
</evidence>
<gene>
    <name evidence="2" type="ORF">MSEDJ_22730</name>
</gene>
<dbReference type="KEGG" id="msei:MSEDJ_22730"/>
<protein>
    <submittedName>
        <fullName evidence="2">Uncharacterized protein</fullName>
    </submittedName>
</protein>
<sequence>MTDKSPRQGMTKKSDKSLKEKRADKRAKNDSAATSDVDGLRKKR</sequence>
<dbReference type="Proteomes" id="UP000467193">
    <property type="component" value="Chromosome"/>
</dbReference>
<feature type="compositionally biased region" description="Basic and acidic residues" evidence="1">
    <location>
        <begin position="1"/>
        <end position="29"/>
    </location>
</feature>
<reference evidence="2 3" key="1">
    <citation type="journal article" date="2019" name="Emerg. Microbes Infect.">
        <title>Comprehensive subspecies identification of 175 nontuberculous mycobacteria species based on 7547 genomic profiles.</title>
        <authorList>
            <person name="Matsumoto Y."/>
            <person name="Kinjo T."/>
            <person name="Motooka D."/>
            <person name="Nabeya D."/>
            <person name="Jung N."/>
            <person name="Uechi K."/>
            <person name="Horii T."/>
            <person name="Iida T."/>
            <person name="Fujita J."/>
            <person name="Nakamura S."/>
        </authorList>
    </citation>
    <scope>NUCLEOTIDE SEQUENCE [LARGE SCALE GENOMIC DNA]</scope>
    <source>
        <strain evidence="2 3">JCM 17899</strain>
    </source>
</reference>
<keyword evidence="3" id="KW-1185">Reference proteome</keyword>
<evidence type="ECO:0000256" key="1">
    <source>
        <dbReference type="SAM" id="MobiDB-lite"/>
    </source>
</evidence>